<gene>
    <name evidence="1" type="ORF">HAX54_002767</name>
</gene>
<keyword evidence="2" id="KW-1185">Reference proteome</keyword>
<organism evidence="1 2">
    <name type="scientific">Datura stramonium</name>
    <name type="common">Jimsonweed</name>
    <name type="synonym">Common thornapple</name>
    <dbReference type="NCBI Taxonomy" id="4076"/>
    <lineage>
        <taxon>Eukaryota</taxon>
        <taxon>Viridiplantae</taxon>
        <taxon>Streptophyta</taxon>
        <taxon>Embryophyta</taxon>
        <taxon>Tracheophyta</taxon>
        <taxon>Spermatophyta</taxon>
        <taxon>Magnoliopsida</taxon>
        <taxon>eudicotyledons</taxon>
        <taxon>Gunneridae</taxon>
        <taxon>Pentapetalae</taxon>
        <taxon>asterids</taxon>
        <taxon>lamiids</taxon>
        <taxon>Solanales</taxon>
        <taxon>Solanaceae</taxon>
        <taxon>Solanoideae</taxon>
        <taxon>Datureae</taxon>
        <taxon>Datura</taxon>
    </lineage>
</organism>
<dbReference type="Proteomes" id="UP000823775">
    <property type="component" value="Unassembled WGS sequence"/>
</dbReference>
<evidence type="ECO:0000313" key="2">
    <source>
        <dbReference type="Proteomes" id="UP000823775"/>
    </source>
</evidence>
<reference evidence="1 2" key="1">
    <citation type="journal article" date="2021" name="BMC Genomics">
        <title>Datura genome reveals duplications of psychoactive alkaloid biosynthetic genes and high mutation rate following tissue culture.</title>
        <authorList>
            <person name="Rajewski A."/>
            <person name="Carter-House D."/>
            <person name="Stajich J."/>
            <person name="Litt A."/>
        </authorList>
    </citation>
    <scope>NUCLEOTIDE SEQUENCE [LARGE SCALE GENOMIC DNA]</scope>
    <source>
        <strain evidence="1">AR-01</strain>
    </source>
</reference>
<evidence type="ECO:0000313" key="1">
    <source>
        <dbReference type="EMBL" id="MCE3215543.1"/>
    </source>
</evidence>
<dbReference type="EMBL" id="JACEIK010011230">
    <property type="protein sequence ID" value="MCE3215543.1"/>
    <property type="molecule type" value="Genomic_DNA"/>
</dbReference>
<name>A0ABS8WWF2_DATST</name>
<comment type="caution">
    <text evidence="1">The sequence shown here is derived from an EMBL/GenBank/DDBJ whole genome shotgun (WGS) entry which is preliminary data.</text>
</comment>
<accession>A0ABS8WWF2</accession>
<feature type="non-terminal residue" evidence="1">
    <location>
        <position position="1"/>
    </location>
</feature>
<protein>
    <submittedName>
        <fullName evidence="1">Uncharacterized protein</fullName>
    </submittedName>
</protein>
<sequence length="113" mass="13010">THYLLANGPTDPLMSLYFSEGASSRPHPYHYRDDDNKKEFKSIYFMSIHSNYVPLRNEDVFIIKPYNPHRFSRQFGSFEDAPVGPVTDTPQEHNEEAIVVSKTPILKSKIPTP</sequence>
<proteinExistence type="predicted"/>